<dbReference type="InterPro" id="IPR014729">
    <property type="entry name" value="Rossmann-like_a/b/a_fold"/>
</dbReference>
<name>A0A2A7NWE1_9MYCO</name>
<evidence type="ECO:0000259" key="3">
    <source>
        <dbReference type="Pfam" id="PF00582"/>
    </source>
</evidence>
<sequence>MPGDRPAGTPDSEENRSPGGAPGVLVGIDGSASSTSAVRWAAREAMLRKLPLQIVHVMKWPSGPIWSEVLATPDIAADLTRNGEAVLRAAHQVAEEVIGGAVEIRVDDVVAADSIVGVLVDCSRSARMVVVGRRGMGAVSRWLLGSVTSALIRHARSPVVVVHDEDAESLPAAGTAPVVVGLDGSPASENALAFAFDEASWRAAPLVVVHAWGDADGEPLPGSQWERLRVLAEERVAERLAGWGEQYPDVLVHRDVVLDRPAHHLLQQSRTAQLTVVGSRGRGGFKGLLLGSVGKSVVEGAQTPVVVVPPDGSRGPENRMERNRS</sequence>
<evidence type="ECO:0000256" key="1">
    <source>
        <dbReference type="ARBA" id="ARBA00008791"/>
    </source>
</evidence>
<dbReference type="Pfam" id="PF00582">
    <property type="entry name" value="Usp"/>
    <property type="match status" value="2"/>
</dbReference>
<dbReference type="SUPFAM" id="SSF52402">
    <property type="entry name" value="Adenine nucleotide alpha hydrolases-like"/>
    <property type="match status" value="2"/>
</dbReference>
<protein>
    <submittedName>
        <fullName evidence="4">Universal stress protein</fullName>
    </submittedName>
</protein>
<comment type="caution">
    <text evidence="4">The sequence shown here is derived from an EMBL/GenBank/DDBJ whole genome shotgun (WGS) entry which is preliminary data.</text>
</comment>
<dbReference type="PANTHER" id="PTHR46268:SF6">
    <property type="entry name" value="UNIVERSAL STRESS PROTEIN UP12"/>
    <property type="match status" value="1"/>
</dbReference>
<evidence type="ECO:0000313" key="5">
    <source>
        <dbReference type="Proteomes" id="UP000220340"/>
    </source>
</evidence>
<dbReference type="InterPro" id="IPR006015">
    <property type="entry name" value="Universal_stress_UspA"/>
</dbReference>
<dbReference type="AlphaFoldDB" id="A0A2A7NWE1"/>
<evidence type="ECO:0000313" key="4">
    <source>
        <dbReference type="EMBL" id="PEG54676.1"/>
    </source>
</evidence>
<dbReference type="EMBL" id="PDCR01000011">
    <property type="protein sequence ID" value="PEG54676.1"/>
    <property type="molecule type" value="Genomic_DNA"/>
</dbReference>
<comment type="similarity">
    <text evidence="1">Belongs to the universal stress protein A family.</text>
</comment>
<dbReference type="InterPro" id="IPR006016">
    <property type="entry name" value="UspA"/>
</dbReference>
<proteinExistence type="inferred from homology"/>
<feature type="domain" description="UspA" evidence="3">
    <location>
        <begin position="24"/>
        <end position="163"/>
    </location>
</feature>
<feature type="region of interest" description="Disordered" evidence="2">
    <location>
        <begin position="305"/>
        <end position="325"/>
    </location>
</feature>
<feature type="region of interest" description="Disordered" evidence="2">
    <location>
        <begin position="1"/>
        <end position="26"/>
    </location>
</feature>
<dbReference type="PRINTS" id="PR01438">
    <property type="entry name" value="UNVRSLSTRESS"/>
</dbReference>
<keyword evidence="5" id="KW-1185">Reference proteome</keyword>
<dbReference type="Proteomes" id="UP000220340">
    <property type="component" value="Unassembled WGS sequence"/>
</dbReference>
<accession>A0A2A7NWE1</accession>
<gene>
    <name evidence="4" type="ORF">CRI78_10620</name>
</gene>
<dbReference type="Gene3D" id="3.40.50.620">
    <property type="entry name" value="HUPs"/>
    <property type="match status" value="2"/>
</dbReference>
<dbReference type="PANTHER" id="PTHR46268">
    <property type="entry name" value="STRESS RESPONSE PROTEIN NHAX"/>
    <property type="match status" value="1"/>
</dbReference>
<evidence type="ECO:0000256" key="2">
    <source>
        <dbReference type="SAM" id="MobiDB-lite"/>
    </source>
</evidence>
<feature type="domain" description="UspA" evidence="3">
    <location>
        <begin position="177"/>
        <end position="309"/>
    </location>
</feature>
<organism evidence="4 5">
    <name type="scientific">Mycolicibacterium diernhoferi</name>
    <dbReference type="NCBI Taxonomy" id="1801"/>
    <lineage>
        <taxon>Bacteria</taxon>
        <taxon>Bacillati</taxon>
        <taxon>Actinomycetota</taxon>
        <taxon>Actinomycetes</taxon>
        <taxon>Mycobacteriales</taxon>
        <taxon>Mycobacteriaceae</taxon>
        <taxon>Mycolicibacterium</taxon>
    </lineage>
</organism>
<reference evidence="4 5" key="1">
    <citation type="submission" date="2017-10" db="EMBL/GenBank/DDBJ databases">
        <title>The new phylogeny of genus Mycobacterium.</title>
        <authorList>
            <person name="Tortoli E."/>
            <person name="Trovato A."/>
            <person name="Cirillo D.M."/>
        </authorList>
    </citation>
    <scope>NUCLEOTIDE SEQUENCE [LARGE SCALE GENOMIC DNA]</scope>
    <source>
        <strain evidence="4 5">IP141170001</strain>
    </source>
</reference>
<dbReference type="OrthoDB" id="3174546at2"/>
<feature type="compositionally biased region" description="Basic and acidic residues" evidence="2">
    <location>
        <begin position="314"/>
        <end position="325"/>
    </location>
</feature>